<dbReference type="GO" id="GO:0005524">
    <property type="term" value="F:ATP binding"/>
    <property type="evidence" value="ECO:0007669"/>
    <property type="project" value="UniProtKB-KW"/>
</dbReference>
<gene>
    <name evidence="5" type="ORF">RT717_03315</name>
</gene>
<evidence type="ECO:0000313" key="6">
    <source>
        <dbReference type="Proteomes" id="UP001302349"/>
    </source>
</evidence>
<dbReference type="InterPro" id="IPR027417">
    <property type="entry name" value="P-loop_NTPase"/>
</dbReference>
<reference evidence="5 6" key="1">
    <citation type="journal article" date="2023" name="Microbiol. Resour. Announc.">
        <title>Complete Genome Sequence of Imperialibacter roseus strain P4T.</title>
        <authorList>
            <person name="Tizabi D.R."/>
            <person name="Bachvaroff T."/>
            <person name="Hill R.T."/>
        </authorList>
    </citation>
    <scope>NUCLEOTIDE SEQUENCE [LARGE SCALE GENOMIC DNA]</scope>
    <source>
        <strain evidence="5 6">P4T</strain>
    </source>
</reference>
<dbReference type="Gene3D" id="3.40.50.300">
    <property type="entry name" value="P-loop containing nucleotide triphosphate hydrolases"/>
    <property type="match status" value="1"/>
</dbReference>
<dbReference type="PANTHER" id="PTHR42939:SF1">
    <property type="entry name" value="ABC TRANSPORTER ATP-BINDING PROTEIN ALBC-RELATED"/>
    <property type="match status" value="1"/>
</dbReference>
<evidence type="ECO:0000313" key="5">
    <source>
        <dbReference type="EMBL" id="WOK07651.1"/>
    </source>
</evidence>
<feature type="domain" description="ABC transporter" evidence="4">
    <location>
        <begin position="7"/>
        <end position="208"/>
    </location>
</feature>
<dbReference type="PROSITE" id="PS50893">
    <property type="entry name" value="ABC_TRANSPORTER_2"/>
    <property type="match status" value="1"/>
</dbReference>
<proteinExistence type="predicted"/>
<dbReference type="EMBL" id="CP136051">
    <property type="protein sequence ID" value="WOK07651.1"/>
    <property type="molecule type" value="Genomic_DNA"/>
</dbReference>
<dbReference type="PANTHER" id="PTHR42939">
    <property type="entry name" value="ABC TRANSPORTER ATP-BINDING PROTEIN ALBC-RELATED"/>
    <property type="match status" value="1"/>
</dbReference>
<evidence type="ECO:0000256" key="2">
    <source>
        <dbReference type="ARBA" id="ARBA00022741"/>
    </source>
</evidence>
<evidence type="ECO:0000256" key="3">
    <source>
        <dbReference type="ARBA" id="ARBA00022840"/>
    </source>
</evidence>
<dbReference type="SUPFAM" id="SSF52540">
    <property type="entry name" value="P-loop containing nucleoside triphosphate hydrolases"/>
    <property type="match status" value="1"/>
</dbReference>
<dbReference type="SMART" id="SM00382">
    <property type="entry name" value="AAA"/>
    <property type="match status" value="1"/>
</dbReference>
<accession>A0ABZ0ISC8</accession>
<keyword evidence="6" id="KW-1185">Reference proteome</keyword>
<dbReference type="InterPro" id="IPR003593">
    <property type="entry name" value="AAA+_ATPase"/>
</dbReference>
<keyword evidence="2" id="KW-0547">Nucleotide-binding</keyword>
<evidence type="ECO:0000256" key="1">
    <source>
        <dbReference type="ARBA" id="ARBA00022448"/>
    </source>
</evidence>
<dbReference type="InterPro" id="IPR051782">
    <property type="entry name" value="ABC_Transporter_VariousFunc"/>
</dbReference>
<keyword evidence="3 5" id="KW-0067">ATP-binding</keyword>
<name>A0ABZ0ISC8_9BACT</name>
<dbReference type="InterPro" id="IPR003439">
    <property type="entry name" value="ABC_transporter-like_ATP-bd"/>
</dbReference>
<organism evidence="5 6">
    <name type="scientific">Imperialibacter roseus</name>
    <dbReference type="NCBI Taxonomy" id="1324217"/>
    <lineage>
        <taxon>Bacteria</taxon>
        <taxon>Pseudomonadati</taxon>
        <taxon>Bacteroidota</taxon>
        <taxon>Cytophagia</taxon>
        <taxon>Cytophagales</taxon>
        <taxon>Flammeovirgaceae</taxon>
        <taxon>Imperialibacter</taxon>
    </lineage>
</organism>
<sequence>MPSDMEIVLENAGKRYLREWIFKNLSYTFKKGSSYAITGRNGSGKSTLAAVLSGQLIPSEGTVKHSIDGKVLDEHLVYRHTSLAAPYLELIEEFTLSEMVNFHFSLKSLEIGKSKEDVLPFAWLEDSAQKQVKHLSSGMKQRFKLALSFLSATPLLILDEPTSNLDTNGINWYLERLNSVLQDRLVVICSNQSYEYEMCRNTISIEEFK</sequence>
<dbReference type="RefSeq" id="WP_317490321.1">
    <property type="nucleotide sequence ID" value="NZ_CP136051.1"/>
</dbReference>
<dbReference type="Proteomes" id="UP001302349">
    <property type="component" value="Chromosome"/>
</dbReference>
<keyword evidence="1" id="KW-0813">Transport</keyword>
<dbReference type="PROSITE" id="PS00211">
    <property type="entry name" value="ABC_TRANSPORTER_1"/>
    <property type="match status" value="1"/>
</dbReference>
<protein>
    <submittedName>
        <fullName evidence="5">ATP-binding cassette domain-containing protein</fullName>
    </submittedName>
</protein>
<dbReference type="Pfam" id="PF00005">
    <property type="entry name" value="ABC_tran"/>
    <property type="match status" value="1"/>
</dbReference>
<evidence type="ECO:0000259" key="4">
    <source>
        <dbReference type="PROSITE" id="PS50893"/>
    </source>
</evidence>
<dbReference type="InterPro" id="IPR017871">
    <property type="entry name" value="ABC_transporter-like_CS"/>
</dbReference>